<dbReference type="PANTHER" id="PTHR43795:SF39">
    <property type="entry name" value="AMINOTRANSFERASE CLASS I_CLASSII DOMAIN-CONTAINING PROTEIN"/>
    <property type="match status" value="1"/>
</dbReference>
<dbReference type="InterPro" id="IPR015422">
    <property type="entry name" value="PyrdxlP-dep_Trfase_small"/>
</dbReference>
<dbReference type="CDD" id="cd00609">
    <property type="entry name" value="AAT_like"/>
    <property type="match status" value="1"/>
</dbReference>
<dbReference type="AlphaFoldDB" id="A0AAW0REM1"/>
<dbReference type="GO" id="GO:0006520">
    <property type="term" value="P:amino acid metabolic process"/>
    <property type="evidence" value="ECO:0007669"/>
    <property type="project" value="TreeGrafter"/>
</dbReference>
<evidence type="ECO:0000313" key="5">
    <source>
        <dbReference type="Proteomes" id="UP001392437"/>
    </source>
</evidence>
<dbReference type="InterPro" id="IPR015421">
    <property type="entry name" value="PyrdxlP-dep_Trfase_major"/>
</dbReference>
<keyword evidence="2" id="KW-0663">Pyridoxal phosphate</keyword>
<name>A0AAW0REM1_9PEZI</name>
<dbReference type="Gene3D" id="3.40.640.10">
    <property type="entry name" value="Type I PLP-dependent aspartate aminotransferase-like (Major domain)"/>
    <property type="match status" value="1"/>
</dbReference>
<evidence type="ECO:0000313" key="4">
    <source>
        <dbReference type="EMBL" id="KAK8133206.1"/>
    </source>
</evidence>
<dbReference type="EMBL" id="JAQQWP010000001">
    <property type="protein sequence ID" value="KAK8133206.1"/>
    <property type="molecule type" value="Genomic_DNA"/>
</dbReference>
<comment type="similarity">
    <text evidence="1">Belongs to the class-I pyridoxal-phosphate-dependent aminotransferase family.</text>
</comment>
<dbReference type="InterPro" id="IPR050478">
    <property type="entry name" value="Ethylene_sulfur-biosynth"/>
</dbReference>
<evidence type="ECO:0000256" key="2">
    <source>
        <dbReference type="ARBA" id="ARBA00022898"/>
    </source>
</evidence>
<dbReference type="GO" id="GO:0030170">
    <property type="term" value="F:pyridoxal phosphate binding"/>
    <property type="evidence" value="ECO:0007669"/>
    <property type="project" value="InterPro"/>
</dbReference>
<protein>
    <recommendedName>
        <fullName evidence="3">Aminotransferase class I/classII large domain-containing protein</fullName>
    </recommendedName>
</protein>
<evidence type="ECO:0000259" key="3">
    <source>
        <dbReference type="Pfam" id="PF00155"/>
    </source>
</evidence>
<gene>
    <name evidence="4" type="ORF">PG999_001379</name>
</gene>
<dbReference type="InterPro" id="IPR004839">
    <property type="entry name" value="Aminotransferase_I/II_large"/>
</dbReference>
<dbReference type="GO" id="GO:0008483">
    <property type="term" value="F:transaminase activity"/>
    <property type="evidence" value="ECO:0007669"/>
    <property type="project" value="TreeGrafter"/>
</dbReference>
<dbReference type="Proteomes" id="UP001392437">
    <property type="component" value="Unassembled WGS sequence"/>
</dbReference>
<comment type="caution">
    <text evidence="4">The sequence shown here is derived from an EMBL/GenBank/DDBJ whole genome shotgun (WGS) entry which is preliminary data.</text>
</comment>
<dbReference type="PROSITE" id="PS00105">
    <property type="entry name" value="AA_TRANSFER_CLASS_1"/>
    <property type="match status" value="1"/>
</dbReference>
<keyword evidence="5" id="KW-1185">Reference proteome</keyword>
<accession>A0AAW0REM1</accession>
<dbReference type="PANTHER" id="PTHR43795">
    <property type="entry name" value="BIFUNCTIONAL ASPARTATE AMINOTRANSFERASE AND GLUTAMATE/ASPARTATE-PREPHENATE AMINOTRANSFERASE-RELATED"/>
    <property type="match status" value="1"/>
</dbReference>
<dbReference type="Pfam" id="PF00155">
    <property type="entry name" value="Aminotran_1_2"/>
    <property type="match status" value="1"/>
</dbReference>
<reference evidence="4 5" key="1">
    <citation type="submission" date="2023-01" db="EMBL/GenBank/DDBJ databases">
        <title>Analysis of 21 Apiospora genomes using comparative genomics revels a genus with tremendous synthesis potential of carbohydrate active enzymes and secondary metabolites.</title>
        <authorList>
            <person name="Sorensen T."/>
        </authorList>
    </citation>
    <scope>NUCLEOTIDE SEQUENCE [LARGE SCALE GENOMIC DNA]</scope>
    <source>
        <strain evidence="4 5">CBS 117206</strain>
    </source>
</reference>
<organism evidence="4 5">
    <name type="scientific">Apiospora kogelbergensis</name>
    <dbReference type="NCBI Taxonomy" id="1337665"/>
    <lineage>
        <taxon>Eukaryota</taxon>
        <taxon>Fungi</taxon>
        <taxon>Dikarya</taxon>
        <taxon>Ascomycota</taxon>
        <taxon>Pezizomycotina</taxon>
        <taxon>Sordariomycetes</taxon>
        <taxon>Xylariomycetidae</taxon>
        <taxon>Amphisphaeriales</taxon>
        <taxon>Apiosporaceae</taxon>
        <taxon>Apiospora</taxon>
    </lineage>
</organism>
<dbReference type="InterPro" id="IPR004838">
    <property type="entry name" value="NHTrfase_class1_PyrdxlP-BS"/>
</dbReference>
<dbReference type="Gene3D" id="3.90.1150.10">
    <property type="entry name" value="Aspartate Aminotransferase, domain 1"/>
    <property type="match status" value="1"/>
</dbReference>
<dbReference type="InterPro" id="IPR015424">
    <property type="entry name" value="PyrdxlP-dep_Trfase"/>
</dbReference>
<evidence type="ECO:0000256" key="1">
    <source>
        <dbReference type="ARBA" id="ARBA00007441"/>
    </source>
</evidence>
<feature type="domain" description="Aminotransferase class I/classII large" evidence="3">
    <location>
        <begin position="72"/>
        <end position="408"/>
    </location>
</feature>
<sequence>MAALSKRGAQNVGAFIGHLPVSLTEVVDDSSWIDLSFAENYILRDDVLDIFREAVATKVTDKDFNWPHGFWGEARLLTSLASLFNAYFAPFKPVDNANIVLTSGAAGALDGLAWSLCDPGEGILIPCPYHAGAYEVFLSLHTNAVPVPVGIGSLDDVFGAGMVPTLERGLQEAGVPVRAVVLTNPHNPLGRCYSRQNLIDLMQFCQRHDLHLIADEVFALSEHGCEDLRQPRKFTSALAIDPAAQGCNAGRIHVVWSLSKDLGATGARIGTVVTRNKDVRDSIALVAHTSVSNLSILFARALLTSPQLPDLVQRNAMRLAAAYDRVRTLFEDSGIEYLPCEAATFVLARLAPHSQTRDDEKAAVDFYQRRGVLFFSATDDGMPSEYKGWMRVSFAIEPERLEIAIGRIREAYQAYIAS</sequence>
<dbReference type="SUPFAM" id="SSF53383">
    <property type="entry name" value="PLP-dependent transferases"/>
    <property type="match status" value="1"/>
</dbReference>
<dbReference type="PRINTS" id="PR00753">
    <property type="entry name" value="ACCSYNTHASE"/>
</dbReference>
<proteinExistence type="inferred from homology"/>